<keyword evidence="2" id="KW-1185">Reference proteome</keyword>
<dbReference type="EMBL" id="EU522111">
    <property type="protein sequence ID" value="ACD03483.1"/>
    <property type="molecule type" value="Genomic_DNA"/>
</dbReference>
<gene>
    <name evidence="1" type="ORF">MdSGHV024</name>
</gene>
<organism evidence="1 2">
    <name type="scientific">Musca hytrovirus</name>
    <name type="common">isolate Musca domestica/United States/Boucias/-</name>
    <name type="synonym">MHV</name>
    <dbReference type="NCBI Taxonomy" id="523909"/>
    <lineage>
        <taxon>Viruses</taxon>
        <taxon>Viruses incertae sedis</taxon>
        <taxon>Naldaviricetes</taxon>
        <taxon>Lefavirales</taxon>
        <taxon>Hytrosaviridae</taxon>
        <taxon>Muscavirus</taxon>
        <taxon>Muscavirus musdomesticae</taxon>
    </lineage>
</organism>
<accession>B2YG01</accession>
<proteinExistence type="predicted"/>
<sequence>MDRELYRILDLDFRICKRNKNFRLSQEFIVLHNHFVATLDRRRYFTLTPRIRVKRFDQLLLNLQYNNLLHGYNVYSYEDYCRYTEEFLTYMLNYEMTTGNGNADFPENIQQIFAILNRYFDKAVVSSK</sequence>
<dbReference type="GeneID" id="6295374"/>
<name>B2YG01_MHVB</name>
<reference evidence="1 2" key="1">
    <citation type="journal article" date="2008" name="Virology">
        <title>Sequence analysis of a non-classified, non-occluded DNA virus that causes salivary gland hypertrophy of Musca domestica, MdSGHV.</title>
        <authorList>
            <person name="Garcia-Maruniak A."/>
            <person name="Maruniak J.E."/>
            <person name="Farmerie W."/>
            <person name="Boucias D.G."/>
        </authorList>
    </citation>
    <scope>NUCLEOTIDE SEQUENCE [LARGE SCALE GENOMIC DNA]</scope>
    <source>
        <strain evidence="2">Isolate Musca domestica/United States/Boucias/-</strain>
    </source>
</reference>
<dbReference type="Proteomes" id="UP000011274">
    <property type="component" value="Segment"/>
</dbReference>
<protein>
    <submittedName>
        <fullName evidence="1">Uncharacterized protein</fullName>
    </submittedName>
</protein>
<dbReference type="RefSeq" id="YP_001883352.1">
    <property type="nucleotide sequence ID" value="NC_010671.1"/>
</dbReference>
<organismHost>
    <name type="scientific">Musca domestica</name>
    <name type="common">House fly</name>
    <dbReference type="NCBI Taxonomy" id="7370"/>
</organismHost>
<dbReference type="KEGG" id="vg:6295374"/>
<evidence type="ECO:0000313" key="2">
    <source>
        <dbReference type="Proteomes" id="UP000011274"/>
    </source>
</evidence>
<evidence type="ECO:0000313" key="1">
    <source>
        <dbReference type="EMBL" id="ACD03483.1"/>
    </source>
</evidence>